<evidence type="ECO:0000259" key="1">
    <source>
        <dbReference type="Pfam" id="PF05050"/>
    </source>
</evidence>
<reference evidence="2 3" key="1">
    <citation type="submission" date="2024-11" db="EMBL/GenBank/DDBJ databases">
        <title>Chromosome-level genome assembly of the freshwater bivalve Anodonta woodiana.</title>
        <authorList>
            <person name="Chen X."/>
        </authorList>
    </citation>
    <scope>NUCLEOTIDE SEQUENCE [LARGE SCALE GENOMIC DNA]</scope>
    <source>
        <strain evidence="2">MN2024</strain>
        <tissue evidence="2">Gills</tissue>
    </source>
</reference>
<dbReference type="InterPro" id="IPR006342">
    <property type="entry name" value="FkbM_mtfrase"/>
</dbReference>
<evidence type="ECO:0000313" key="2">
    <source>
        <dbReference type="EMBL" id="KAL3856584.1"/>
    </source>
</evidence>
<proteinExistence type="predicted"/>
<comment type="caution">
    <text evidence="2">The sequence shown here is derived from an EMBL/GenBank/DDBJ whole genome shotgun (WGS) entry which is preliminary data.</text>
</comment>
<name>A0ABD3V4L7_SINWO</name>
<dbReference type="Proteomes" id="UP001634394">
    <property type="component" value="Unassembled WGS sequence"/>
</dbReference>
<gene>
    <name evidence="2" type="ORF">ACJMK2_011319</name>
</gene>
<feature type="domain" description="Methyltransferase FkbM" evidence="1">
    <location>
        <begin position="446"/>
        <end position="584"/>
    </location>
</feature>
<accession>A0ABD3V4L7</accession>
<organism evidence="2 3">
    <name type="scientific">Sinanodonta woodiana</name>
    <name type="common">Chinese pond mussel</name>
    <name type="synonym">Anodonta woodiana</name>
    <dbReference type="NCBI Taxonomy" id="1069815"/>
    <lineage>
        <taxon>Eukaryota</taxon>
        <taxon>Metazoa</taxon>
        <taxon>Spiralia</taxon>
        <taxon>Lophotrochozoa</taxon>
        <taxon>Mollusca</taxon>
        <taxon>Bivalvia</taxon>
        <taxon>Autobranchia</taxon>
        <taxon>Heteroconchia</taxon>
        <taxon>Palaeoheterodonta</taxon>
        <taxon>Unionida</taxon>
        <taxon>Unionoidea</taxon>
        <taxon>Unionidae</taxon>
        <taxon>Unioninae</taxon>
        <taxon>Sinanodonta</taxon>
    </lineage>
</organism>
<keyword evidence="3" id="KW-1185">Reference proteome</keyword>
<dbReference type="Pfam" id="PF05050">
    <property type="entry name" value="Methyltransf_21"/>
    <property type="match status" value="1"/>
</dbReference>
<sequence>MSRHFRNCKVVAVAVLLFLATFTFYLTIVKKDPVNVINKPFQTTSKSFLQVSRDFVSISDRLGLVPNPERKPGPVIERLLFSNYKPAAVRILTGPENKENIGWNNAASDKSIADTLNYPSSDNSIADTLNYPSSDKSIADTLNYPSSDKSIANNQRSAILHPRINPTDPAKRLSAHHLDIEKDGLVPQKSNDNAGSSSTKWTNFHNSIVHDKTNEKERYKGPKVSIPAQLVEALSQEKAEKENLRMRNFISGNMQQQASYLSRESLQQHQQLWKDNTNIISMTHIMNENAQYKQDIRNRNNQFQHPPVKEKQVQIIAQEHIADSSSLNQYHGPDVFYHIYSTTTAVPSFIADSSKFRVQKFAAFNQTEMDNMRHIYTLHNLYPSNEGRNFQCIPTRTTPPFTVCVFSIQKDIYVSGSLQQSGIWDLKQTLLIQRALNEFPEAVFIDVGANIGYFSLLARAMGRTVIAIEPTDANFLRLQEGVVRNKFSDNILMLKYAISDERTTVVMGEDDHNQGGIAVAKEISGPANISRSVEAITLDDLVNLILVKEIIIKMDIEGYECKALYSAMELLEKFKVRYIFMEWLIMPQNQDKKDTPCPRVNILHTLANMYSMGFKPYSVHGGELDINNSGNWKTSDIYWKPDDSPRLGEVRVFN</sequence>
<evidence type="ECO:0000313" key="3">
    <source>
        <dbReference type="Proteomes" id="UP001634394"/>
    </source>
</evidence>
<dbReference type="SUPFAM" id="SSF53335">
    <property type="entry name" value="S-adenosyl-L-methionine-dependent methyltransferases"/>
    <property type="match status" value="1"/>
</dbReference>
<dbReference type="PANTHER" id="PTHR34203:SF15">
    <property type="entry name" value="SLL1173 PROTEIN"/>
    <property type="match status" value="1"/>
</dbReference>
<protein>
    <recommendedName>
        <fullName evidence="1">Methyltransferase FkbM domain-containing protein</fullName>
    </recommendedName>
</protein>
<dbReference type="InterPro" id="IPR029063">
    <property type="entry name" value="SAM-dependent_MTases_sf"/>
</dbReference>
<dbReference type="InterPro" id="IPR052514">
    <property type="entry name" value="SAM-dependent_MTase"/>
</dbReference>
<dbReference type="Gene3D" id="3.40.50.150">
    <property type="entry name" value="Vaccinia Virus protein VP39"/>
    <property type="match status" value="1"/>
</dbReference>
<dbReference type="PANTHER" id="PTHR34203">
    <property type="entry name" value="METHYLTRANSFERASE, FKBM FAMILY PROTEIN"/>
    <property type="match status" value="1"/>
</dbReference>
<dbReference type="NCBIfam" id="TIGR01444">
    <property type="entry name" value="fkbM_fam"/>
    <property type="match status" value="1"/>
</dbReference>
<dbReference type="AlphaFoldDB" id="A0ABD3V4L7"/>
<dbReference type="EMBL" id="JBJQND010000013">
    <property type="protein sequence ID" value="KAL3856584.1"/>
    <property type="molecule type" value="Genomic_DNA"/>
</dbReference>